<reference evidence="3 4" key="1">
    <citation type="submission" date="2020-01" db="EMBL/GenBank/DDBJ databases">
        <title>Genome analysis.</title>
        <authorList>
            <person name="Wu S."/>
            <person name="Wang G."/>
        </authorList>
    </citation>
    <scope>NUCLEOTIDE SEQUENCE [LARGE SCALE GENOMIC DNA]</scope>
    <source>
        <strain evidence="3 4">SYL130</strain>
    </source>
</reference>
<dbReference type="SUPFAM" id="SSF52540">
    <property type="entry name" value="P-loop containing nucleoside triphosphate hydrolases"/>
    <property type="match status" value="1"/>
</dbReference>
<feature type="binding site" evidence="2">
    <location>
        <position position="43"/>
    </location>
    <ligand>
        <name>Mg(2+)</name>
        <dbReference type="ChEBI" id="CHEBI:18420"/>
    </ligand>
</feature>
<feature type="binding site" evidence="2">
    <location>
        <position position="43"/>
    </location>
    <ligand>
        <name>ATP</name>
        <dbReference type="ChEBI" id="CHEBI:30616"/>
    </ligand>
</feature>
<protein>
    <recommendedName>
        <fullName evidence="2">ATP-dependent dethiobiotin synthetase BioD</fullName>
        <ecNumber evidence="2">6.3.3.3</ecNumber>
    </recommendedName>
    <alternativeName>
        <fullName evidence="2">DTB synthetase</fullName>
        <shortName evidence="2">DTBS</shortName>
    </alternativeName>
    <alternativeName>
        <fullName evidence="2">Dethiobiotin synthase</fullName>
    </alternativeName>
</protein>
<dbReference type="Pfam" id="PF13500">
    <property type="entry name" value="AAA_26"/>
    <property type="match status" value="1"/>
</dbReference>
<comment type="similarity">
    <text evidence="2">Belongs to the dethiobiotin synthetase family.</text>
</comment>
<organism evidence="3 4">
    <name type="scientific">Sediminibacterium roseum</name>
    <dbReference type="NCBI Taxonomy" id="1978412"/>
    <lineage>
        <taxon>Bacteria</taxon>
        <taxon>Pseudomonadati</taxon>
        <taxon>Bacteroidota</taxon>
        <taxon>Chitinophagia</taxon>
        <taxon>Chitinophagales</taxon>
        <taxon>Chitinophagaceae</taxon>
        <taxon>Sediminibacterium</taxon>
    </lineage>
</organism>
<accession>A0ABW9ZSS9</accession>
<dbReference type="InterPro" id="IPR027417">
    <property type="entry name" value="P-loop_NTPase"/>
</dbReference>
<feature type="binding site" evidence="2">
    <location>
        <position position="16"/>
    </location>
    <ligand>
        <name>Mg(2+)</name>
        <dbReference type="ChEBI" id="CHEBI:18420"/>
    </ligand>
</feature>
<comment type="function">
    <text evidence="2">Catalyzes a mechanistically unusual reaction, the ATP-dependent insertion of CO2 between the N7 and N8 nitrogen atoms of 7,8-diaminopelargonic acid (DAPA, also called 7,8-diammoniononanoate) to form a ureido ring.</text>
</comment>
<dbReference type="EC" id="6.3.3.3" evidence="2"/>
<gene>
    <name evidence="2 3" type="primary">bioD</name>
    <name evidence="3" type="ORF">GWC95_09585</name>
</gene>
<keyword evidence="4" id="KW-1185">Reference proteome</keyword>
<dbReference type="PANTHER" id="PTHR43210:SF5">
    <property type="entry name" value="DETHIOBIOTIN SYNTHETASE"/>
    <property type="match status" value="1"/>
</dbReference>
<feature type="active site" evidence="2">
    <location>
        <position position="32"/>
    </location>
</feature>
<keyword evidence="2" id="KW-0067">ATP-binding</keyword>
<dbReference type="PIRSF" id="PIRSF006755">
    <property type="entry name" value="DTB_synth"/>
    <property type="match status" value="1"/>
</dbReference>
<comment type="subcellular location">
    <subcellularLocation>
        <location evidence="2">Cytoplasm</location>
    </subcellularLocation>
</comment>
<dbReference type="PANTHER" id="PTHR43210">
    <property type="entry name" value="DETHIOBIOTIN SYNTHETASE"/>
    <property type="match status" value="1"/>
</dbReference>
<keyword evidence="2 3" id="KW-0436">Ligase</keyword>
<keyword evidence="2" id="KW-0479">Metal-binding</keyword>
<dbReference type="CDD" id="cd03109">
    <property type="entry name" value="DTBS"/>
    <property type="match status" value="1"/>
</dbReference>
<comment type="caution">
    <text evidence="3">The sequence shown here is derived from an EMBL/GenBank/DDBJ whole genome shotgun (WGS) entry which is preliminary data.</text>
</comment>
<evidence type="ECO:0000313" key="4">
    <source>
        <dbReference type="Proteomes" id="UP000753802"/>
    </source>
</evidence>
<keyword evidence="2" id="KW-0963">Cytoplasm</keyword>
<comment type="caution">
    <text evidence="2">Lacks conserved residue(s) required for the propagation of feature annotation.</text>
</comment>
<dbReference type="Proteomes" id="UP000753802">
    <property type="component" value="Unassembled WGS sequence"/>
</dbReference>
<feature type="binding site" evidence="2">
    <location>
        <begin position="12"/>
        <end position="17"/>
    </location>
    <ligand>
        <name>ATP</name>
        <dbReference type="ChEBI" id="CHEBI:30616"/>
    </ligand>
</feature>
<proteinExistence type="inferred from homology"/>
<sequence length="216" mass="23270">MKPIFITGIGTNIGKTLVSALLTEALHADYWKPIQAGYEDGTDATTVAGLISNNESIIHPEVYRLQTPASPHIAARNEQVEISLEAIVSAYTKIKTARPLLIEGAGGLLVPLTGKLFVADLIKALDARVIIVSRNYLGSINHSLLTAAYCKSNGIDVAGWIFNDDYLDYENEIVSWSGYPSLGSVPAMKTVDQQNIRLEAAKLKDISGKLQAFAGV</sequence>
<dbReference type="RefSeq" id="WP_161818481.1">
    <property type="nucleotide sequence ID" value="NZ_JAACJS010000012.1"/>
</dbReference>
<evidence type="ECO:0000313" key="3">
    <source>
        <dbReference type="EMBL" id="NCI50174.1"/>
    </source>
</evidence>
<feature type="binding site" evidence="2">
    <location>
        <position position="103"/>
    </location>
    <ligand>
        <name>Mg(2+)</name>
        <dbReference type="ChEBI" id="CHEBI:18420"/>
    </ligand>
</feature>
<keyword evidence="1 2" id="KW-0093">Biotin biosynthesis</keyword>
<comment type="catalytic activity">
    <reaction evidence="2">
        <text>(7R,8S)-7,8-diammoniononanoate + CO2 + ATP = (4R,5S)-dethiobiotin + ADP + phosphate + 3 H(+)</text>
        <dbReference type="Rhea" id="RHEA:15805"/>
        <dbReference type="ChEBI" id="CHEBI:15378"/>
        <dbReference type="ChEBI" id="CHEBI:16526"/>
        <dbReference type="ChEBI" id="CHEBI:30616"/>
        <dbReference type="ChEBI" id="CHEBI:43474"/>
        <dbReference type="ChEBI" id="CHEBI:149469"/>
        <dbReference type="ChEBI" id="CHEBI:149473"/>
        <dbReference type="ChEBI" id="CHEBI:456216"/>
        <dbReference type="EC" id="6.3.3.3"/>
    </reaction>
</comment>
<dbReference type="NCBIfam" id="TIGR00347">
    <property type="entry name" value="bioD"/>
    <property type="match status" value="1"/>
</dbReference>
<comment type="cofactor">
    <cofactor evidence="2">
        <name>Mg(2+)</name>
        <dbReference type="ChEBI" id="CHEBI:18420"/>
    </cofactor>
</comment>
<dbReference type="InterPro" id="IPR004472">
    <property type="entry name" value="DTB_synth_BioD"/>
</dbReference>
<comment type="pathway">
    <text evidence="2">Cofactor biosynthesis; biotin biosynthesis; biotin from 7,8-diaminononanoate: step 1/2.</text>
</comment>
<comment type="subunit">
    <text evidence="2">Homodimer.</text>
</comment>
<keyword evidence="2" id="KW-0547">Nucleotide-binding</keyword>
<dbReference type="Gene3D" id="3.40.50.300">
    <property type="entry name" value="P-loop containing nucleotide triphosphate hydrolases"/>
    <property type="match status" value="1"/>
</dbReference>
<dbReference type="GO" id="GO:0004141">
    <property type="term" value="F:dethiobiotin synthase activity"/>
    <property type="evidence" value="ECO:0007669"/>
    <property type="project" value="UniProtKB-EC"/>
</dbReference>
<evidence type="ECO:0000256" key="1">
    <source>
        <dbReference type="ARBA" id="ARBA00022756"/>
    </source>
</evidence>
<name>A0ABW9ZSS9_9BACT</name>
<keyword evidence="2" id="KW-0460">Magnesium</keyword>
<dbReference type="EMBL" id="JAACJS010000012">
    <property type="protein sequence ID" value="NCI50174.1"/>
    <property type="molecule type" value="Genomic_DNA"/>
</dbReference>
<dbReference type="HAMAP" id="MF_00336">
    <property type="entry name" value="BioD"/>
    <property type="match status" value="1"/>
</dbReference>
<feature type="binding site" evidence="2">
    <location>
        <begin position="163"/>
        <end position="164"/>
    </location>
    <ligand>
        <name>ATP</name>
        <dbReference type="ChEBI" id="CHEBI:30616"/>
    </ligand>
</feature>
<evidence type="ECO:0000256" key="2">
    <source>
        <dbReference type="HAMAP-Rule" id="MF_00336"/>
    </source>
</evidence>
<feature type="binding site" evidence="2">
    <location>
        <begin position="103"/>
        <end position="106"/>
    </location>
    <ligand>
        <name>ATP</name>
        <dbReference type="ChEBI" id="CHEBI:30616"/>
    </ligand>
</feature>